<dbReference type="Proteomes" id="UP000297792">
    <property type="component" value="Unassembled WGS sequence"/>
</dbReference>
<feature type="transmembrane region" description="Helical" evidence="2">
    <location>
        <begin position="55"/>
        <end position="75"/>
    </location>
</feature>
<keyword evidence="4" id="KW-1185">Reference proteome</keyword>
<reference evidence="3 4" key="1">
    <citation type="submission" date="2018-12" db="EMBL/GenBank/DDBJ databases">
        <title>Draft genome sequences of Mycolicibacterium peregrinum isolated from a pig with lymphadenitis and from soil on the same Japanese pig farm.</title>
        <authorList>
            <person name="Komatsu T."/>
            <person name="Ohya K."/>
            <person name="Sawai K."/>
            <person name="Odoi J.O."/>
            <person name="Otsu K."/>
            <person name="Ota A."/>
            <person name="Ito T."/>
            <person name="Kawai M."/>
            <person name="Maruyama F."/>
        </authorList>
    </citation>
    <scope>NUCLEOTIDE SEQUENCE [LARGE SCALE GENOMIC DNA]</scope>
    <source>
        <strain evidence="3 4">138</strain>
    </source>
</reference>
<dbReference type="AlphaFoldDB" id="A0A4Z0HS32"/>
<feature type="compositionally biased region" description="Polar residues" evidence="1">
    <location>
        <begin position="1"/>
        <end position="16"/>
    </location>
</feature>
<evidence type="ECO:0000256" key="1">
    <source>
        <dbReference type="SAM" id="MobiDB-lite"/>
    </source>
</evidence>
<evidence type="ECO:0000313" key="4">
    <source>
        <dbReference type="Proteomes" id="UP000297792"/>
    </source>
</evidence>
<sequence length="142" mass="14501">MASPGRTASRTGSVVSGSGDVRCQATDGSHGVTRTMDIADAGLADQLGAAVKRSVVTRLALALAFLVPLVVLGFSDVEDGELTASSVVRTAGLLAAAVGAVTYVVYVATPAKFRQLVPPERRSRPSSVHGRSGYVSAAICRS</sequence>
<keyword evidence="2" id="KW-0812">Transmembrane</keyword>
<dbReference type="RefSeq" id="WP_135359461.1">
    <property type="nucleotide sequence ID" value="NZ_JBLVUM010000002.1"/>
</dbReference>
<feature type="region of interest" description="Disordered" evidence="1">
    <location>
        <begin position="1"/>
        <end position="28"/>
    </location>
</feature>
<keyword evidence="2" id="KW-0472">Membrane</keyword>
<organism evidence="3 4">
    <name type="scientific">Mycolicibacterium peregrinum</name>
    <name type="common">Mycobacterium peregrinum</name>
    <dbReference type="NCBI Taxonomy" id="43304"/>
    <lineage>
        <taxon>Bacteria</taxon>
        <taxon>Bacillati</taxon>
        <taxon>Actinomycetota</taxon>
        <taxon>Actinomycetes</taxon>
        <taxon>Mycobacteriales</taxon>
        <taxon>Mycobacteriaceae</taxon>
        <taxon>Mycolicibacterium</taxon>
    </lineage>
</organism>
<feature type="transmembrane region" description="Helical" evidence="2">
    <location>
        <begin position="87"/>
        <end position="108"/>
    </location>
</feature>
<comment type="caution">
    <text evidence="3">The sequence shown here is derived from an EMBL/GenBank/DDBJ whole genome shotgun (WGS) entry which is preliminary data.</text>
</comment>
<keyword evidence="2" id="KW-1133">Transmembrane helix</keyword>
<evidence type="ECO:0000256" key="2">
    <source>
        <dbReference type="SAM" id="Phobius"/>
    </source>
</evidence>
<evidence type="ECO:0000313" key="3">
    <source>
        <dbReference type="EMBL" id="TGB47015.1"/>
    </source>
</evidence>
<protein>
    <submittedName>
        <fullName evidence="3">Uncharacterized protein</fullName>
    </submittedName>
</protein>
<dbReference type="EMBL" id="RWKA01000002">
    <property type="protein sequence ID" value="TGB47015.1"/>
    <property type="molecule type" value="Genomic_DNA"/>
</dbReference>
<gene>
    <name evidence="3" type="ORF">EJD98_03900</name>
</gene>
<accession>A0A4Z0HS32</accession>
<proteinExistence type="predicted"/>
<name>A0A4Z0HS32_MYCPR</name>